<name>A0ABV3BRH1_9ACTN</name>
<evidence type="ECO:0000256" key="1">
    <source>
        <dbReference type="ARBA" id="ARBA00022737"/>
    </source>
</evidence>
<dbReference type="InterPro" id="IPR013105">
    <property type="entry name" value="TPR_2"/>
</dbReference>
<accession>A0ABV3BRH1</accession>
<dbReference type="PANTHER" id="PTHR11102">
    <property type="entry name" value="SEL-1-LIKE PROTEIN"/>
    <property type="match status" value="1"/>
</dbReference>
<sequence>MAHAQHPEFGAAVRQLIRESGLTLDRIVAASRTRRRVPLSRTVLSSWQNGRSRPATWASLQTLLSIVGELSAASSSSPASSSPSSSSRARIDPRRWEALYRACEPTATPARTTTTPAPRDERLVRAADPILLGVRQAGKNDGLTPIPPYVERDVDPVVDDALRAASGTGGIVLLTGDSTAGKTRTAFEAMQRVLPDLPLLCPPPESSFDSCVEAARTLAEQGGQCVIWLDELEHFLGPGRLDADVLRRLVGCRSVLLATMRLAEYNSRSPRPTRTAKGDDAYTRIDFSDPVLKAAEAIGLPRVWSAPELARTEAQTDPRLVDALRHHQRHGIAEYLSAGPHLWDRWRNSRYVGGNPRGHALVSAAVDLARSGLGGPLPTRLITSLHTGYLTGEADALLAPEPLDEALTWASQDPIGVSRLLLPVGEDLWRPFDYLVDMLSLSDTAPEVPDAVREAAVAHASSEEERYSVGVSCYRADLIDLALRSFLASAEAGHPGSMLYVGSILLDRGKEDAAAAWWLRLAKAGNAKGMLNLGVRYSRQGRAKKAEKWWRRAFEAGFLEAGAKLAGLHYERGEHDEAERLWALALEAEVPDAFYRFGLLAYQERDFEEAERLYLKAAEQGHREATTNLAQVFLAQGRMEEAEKLYVIAAGAGDYVAMRALGLLNEWRGKFYSSDESPQDRMRRVSDSLQRLFDEAEQEGKWNGQAKSAKDWYRRAADHGDLLSLRLLGNLYQRCGKYEKAHKCYRRAAKLGDPLSVAYFRQPVLAGVRPPDMDHDTPWQPTPRTLAVLKAALEIEADAAVDVLAEIEDRPVTAEETFIGCFDLLPAQTWTQGAQWRREMIRCFDDLADDIANGRLPLPRCTGEEMALHLALEHASAITEDTPELAEECAEGAPVRPGDHDWWTCKDAFFEDHDVLMLYEPWMEGIEDPDNHVNQHFGVSNLAPDDWFKPFREDRARPVDRGFRH</sequence>
<keyword evidence="2 3" id="KW-0802">TPR repeat</keyword>
<dbReference type="InterPro" id="IPR011990">
    <property type="entry name" value="TPR-like_helical_dom_sf"/>
</dbReference>
<dbReference type="SMART" id="SM00671">
    <property type="entry name" value="SEL1"/>
    <property type="match status" value="4"/>
</dbReference>
<dbReference type="Pfam" id="PF13374">
    <property type="entry name" value="TPR_10"/>
    <property type="match status" value="1"/>
</dbReference>
<dbReference type="Proteomes" id="UP001551176">
    <property type="component" value="Unassembled WGS sequence"/>
</dbReference>
<dbReference type="EMBL" id="JBEYXV010000010">
    <property type="protein sequence ID" value="MEU6823025.1"/>
    <property type="molecule type" value="Genomic_DNA"/>
</dbReference>
<gene>
    <name evidence="5" type="ORF">ABZ921_20540</name>
</gene>
<dbReference type="InterPro" id="IPR006597">
    <property type="entry name" value="Sel1-like"/>
</dbReference>
<comment type="caution">
    <text evidence="5">The sequence shown here is derived from an EMBL/GenBank/DDBJ whole genome shotgun (WGS) entry which is preliminary data.</text>
</comment>
<dbReference type="PROSITE" id="PS50005">
    <property type="entry name" value="TPR"/>
    <property type="match status" value="1"/>
</dbReference>
<keyword evidence="6" id="KW-1185">Reference proteome</keyword>
<dbReference type="Pfam" id="PF07719">
    <property type="entry name" value="TPR_2"/>
    <property type="match status" value="1"/>
</dbReference>
<feature type="compositionally biased region" description="Low complexity" evidence="4">
    <location>
        <begin position="72"/>
        <end position="88"/>
    </location>
</feature>
<protein>
    <submittedName>
        <fullName evidence="5">Tetratricopeptide repeat protein</fullName>
    </submittedName>
</protein>
<organism evidence="5 6">
    <name type="scientific">Streptomyces atriruber</name>
    <dbReference type="NCBI Taxonomy" id="545121"/>
    <lineage>
        <taxon>Bacteria</taxon>
        <taxon>Bacillati</taxon>
        <taxon>Actinomycetota</taxon>
        <taxon>Actinomycetes</taxon>
        <taxon>Kitasatosporales</taxon>
        <taxon>Streptomycetaceae</taxon>
        <taxon>Streptomyces</taxon>
    </lineage>
</organism>
<dbReference type="SUPFAM" id="SSF81901">
    <property type="entry name" value="HCP-like"/>
    <property type="match status" value="2"/>
</dbReference>
<reference evidence="5 6" key="1">
    <citation type="submission" date="2024-06" db="EMBL/GenBank/DDBJ databases">
        <title>The Natural Products Discovery Center: Release of the First 8490 Sequenced Strains for Exploring Actinobacteria Biosynthetic Diversity.</title>
        <authorList>
            <person name="Kalkreuter E."/>
            <person name="Kautsar S.A."/>
            <person name="Yang D."/>
            <person name="Bader C.D."/>
            <person name="Teijaro C.N."/>
            <person name="Fluegel L."/>
            <person name="Davis C.M."/>
            <person name="Simpson J.R."/>
            <person name="Lauterbach L."/>
            <person name="Steele A.D."/>
            <person name="Gui C."/>
            <person name="Meng S."/>
            <person name="Li G."/>
            <person name="Viehrig K."/>
            <person name="Ye F."/>
            <person name="Su P."/>
            <person name="Kiefer A.F."/>
            <person name="Nichols A."/>
            <person name="Cepeda A.J."/>
            <person name="Yan W."/>
            <person name="Fan B."/>
            <person name="Jiang Y."/>
            <person name="Adhikari A."/>
            <person name="Zheng C.-J."/>
            <person name="Schuster L."/>
            <person name="Cowan T.M."/>
            <person name="Smanski M.J."/>
            <person name="Chevrette M.G."/>
            <person name="De Carvalho L.P.S."/>
            <person name="Shen B."/>
        </authorList>
    </citation>
    <scope>NUCLEOTIDE SEQUENCE [LARGE SCALE GENOMIC DNA]</scope>
    <source>
        <strain evidence="5 6">NPDC046838</strain>
    </source>
</reference>
<feature type="region of interest" description="Disordered" evidence="4">
    <location>
        <begin position="72"/>
        <end position="91"/>
    </location>
</feature>
<evidence type="ECO:0000256" key="3">
    <source>
        <dbReference type="PROSITE-ProRule" id="PRU00339"/>
    </source>
</evidence>
<evidence type="ECO:0000256" key="4">
    <source>
        <dbReference type="SAM" id="MobiDB-lite"/>
    </source>
</evidence>
<feature type="repeat" description="TPR" evidence="3">
    <location>
        <begin position="722"/>
        <end position="755"/>
    </location>
</feature>
<dbReference type="PANTHER" id="PTHR11102:SF160">
    <property type="entry name" value="ERAD-ASSOCIATED E3 UBIQUITIN-PROTEIN LIGASE COMPONENT HRD3"/>
    <property type="match status" value="1"/>
</dbReference>
<dbReference type="InterPro" id="IPR019734">
    <property type="entry name" value="TPR_rpt"/>
</dbReference>
<evidence type="ECO:0000313" key="6">
    <source>
        <dbReference type="Proteomes" id="UP001551176"/>
    </source>
</evidence>
<dbReference type="Pfam" id="PF13432">
    <property type="entry name" value="TPR_16"/>
    <property type="match status" value="1"/>
</dbReference>
<dbReference type="InterPro" id="IPR050767">
    <property type="entry name" value="Sel1_AlgK"/>
</dbReference>
<evidence type="ECO:0000313" key="5">
    <source>
        <dbReference type="EMBL" id="MEU6823025.1"/>
    </source>
</evidence>
<dbReference type="SMART" id="SM00028">
    <property type="entry name" value="TPR"/>
    <property type="match status" value="2"/>
</dbReference>
<evidence type="ECO:0000256" key="2">
    <source>
        <dbReference type="ARBA" id="ARBA00022803"/>
    </source>
</evidence>
<proteinExistence type="predicted"/>
<dbReference type="RefSeq" id="WP_359351002.1">
    <property type="nucleotide sequence ID" value="NZ_JBEYXV010000010.1"/>
</dbReference>
<dbReference type="Gene3D" id="1.25.40.10">
    <property type="entry name" value="Tetratricopeptide repeat domain"/>
    <property type="match status" value="2"/>
</dbReference>
<keyword evidence="1" id="KW-0677">Repeat</keyword>